<comment type="caution">
    <text evidence="1">The sequence shown here is derived from an EMBL/GenBank/DDBJ whole genome shotgun (WGS) entry which is preliminary data.</text>
</comment>
<organism evidence="1 2">
    <name type="scientific">Roseinatronobacter domitianus</name>
    <dbReference type="NCBI Taxonomy" id="2940293"/>
    <lineage>
        <taxon>Bacteria</taxon>
        <taxon>Pseudomonadati</taxon>
        <taxon>Pseudomonadota</taxon>
        <taxon>Alphaproteobacteria</taxon>
        <taxon>Rhodobacterales</taxon>
        <taxon>Paracoccaceae</taxon>
        <taxon>Roseinatronobacter</taxon>
    </lineage>
</organism>
<sequence length="54" mass="5935">MTALLSTLQTRLQKRAAYARTKAEIEAMPLNVAIDLDIYQPDAAKIAAQAVYGR</sequence>
<keyword evidence="2" id="KW-1185">Reference proteome</keyword>
<evidence type="ECO:0000313" key="2">
    <source>
        <dbReference type="Proteomes" id="UP001202550"/>
    </source>
</evidence>
<evidence type="ECO:0000313" key="1">
    <source>
        <dbReference type="EMBL" id="MCL1628568.1"/>
    </source>
</evidence>
<dbReference type="Proteomes" id="UP001202550">
    <property type="component" value="Unassembled WGS sequence"/>
</dbReference>
<gene>
    <name evidence="1" type="ORF">M3N55_07480</name>
</gene>
<dbReference type="RefSeq" id="WP_249057905.1">
    <property type="nucleotide sequence ID" value="NZ_JALZWP010000006.1"/>
</dbReference>
<proteinExistence type="predicted"/>
<reference evidence="1 2" key="1">
    <citation type="submission" date="2022-05" db="EMBL/GenBank/DDBJ databases">
        <title>Seasonal and diel survey of microbial diversity of the Tyrrhenian coast.</title>
        <authorList>
            <person name="Gattoni G."/>
            <person name="Corral P."/>
        </authorList>
    </citation>
    <scope>NUCLEOTIDE SEQUENCE [LARGE SCALE GENOMIC DNA]</scope>
    <source>
        <strain evidence="1 2">V10</strain>
    </source>
</reference>
<protein>
    <submittedName>
        <fullName evidence="1">Uncharacterized protein</fullName>
    </submittedName>
</protein>
<name>A0ABT0M1S4_9RHOB</name>
<accession>A0ABT0M1S4</accession>
<dbReference type="EMBL" id="JALZWP010000006">
    <property type="protein sequence ID" value="MCL1628568.1"/>
    <property type="molecule type" value="Genomic_DNA"/>
</dbReference>